<dbReference type="PANTHER" id="PTHR38471">
    <property type="entry name" value="FOUR HELIX BUNDLE PROTEIN"/>
    <property type="match status" value="1"/>
</dbReference>
<accession>A0AB39W5X7</accession>
<evidence type="ECO:0000313" key="1">
    <source>
        <dbReference type="EMBL" id="XDU95697.1"/>
    </source>
</evidence>
<dbReference type="InterPro" id="IPR012657">
    <property type="entry name" value="23S_rRNA-intervening_sequence"/>
</dbReference>
<proteinExistence type="predicted"/>
<dbReference type="PANTHER" id="PTHR38471:SF2">
    <property type="entry name" value="FOUR HELIX BUNDLE PROTEIN"/>
    <property type="match status" value="1"/>
</dbReference>
<organism evidence="1">
    <name type="scientific">Flavobacterium sp. WC2409</name>
    <dbReference type="NCBI Taxonomy" id="3234139"/>
    <lineage>
        <taxon>Bacteria</taxon>
        <taxon>Pseudomonadati</taxon>
        <taxon>Bacteroidota</taxon>
        <taxon>Flavobacteriia</taxon>
        <taxon>Flavobacteriales</taxon>
        <taxon>Flavobacteriaceae</taxon>
        <taxon>Flavobacterium</taxon>
    </lineage>
</organism>
<dbReference type="InterPro" id="IPR036583">
    <property type="entry name" value="23S_rRNA_IVS_sf"/>
</dbReference>
<dbReference type="Gene3D" id="1.20.1440.60">
    <property type="entry name" value="23S rRNA-intervening sequence"/>
    <property type="match status" value="1"/>
</dbReference>
<name>A0AB39W5X7_9FLAO</name>
<dbReference type="RefSeq" id="WP_369753153.1">
    <property type="nucleotide sequence ID" value="NZ_CP165625.1"/>
</dbReference>
<protein>
    <submittedName>
        <fullName evidence="1">Four helix bundle protein</fullName>
    </submittedName>
</protein>
<dbReference type="NCBIfam" id="NF008911">
    <property type="entry name" value="PRK12275.1-2"/>
    <property type="match status" value="1"/>
</dbReference>
<dbReference type="CDD" id="cd16377">
    <property type="entry name" value="23S_rRNA_IVP_like"/>
    <property type="match status" value="1"/>
</dbReference>
<dbReference type="Pfam" id="PF05635">
    <property type="entry name" value="23S_rRNA_IVP"/>
    <property type="match status" value="1"/>
</dbReference>
<dbReference type="EMBL" id="CP165625">
    <property type="protein sequence ID" value="XDU95697.1"/>
    <property type="molecule type" value="Genomic_DNA"/>
</dbReference>
<sequence>MKDHKDLDVWKQSMVLAEDIYALTKNFPADEKYGLSSQIKRAVVSIPSNIAEGAGRKGDKEFIQFLYIAMGSLSELETQLILANRLQFINSIEIYLSQIEKIKKMLFGLIRYVNNK</sequence>
<dbReference type="AlphaFoldDB" id="A0AB39W5X7"/>
<dbReference type="NCBIfam" id="TIGR02436">
    <property type="entry name" value="four helix bundle protein"/>
    <property type="match status" value="1"/>
</dbReference>
<dbReference type="SUPFAM" id="SSF158446">
    <property type="entry name" value="IVS-encoded protein-like"/>
    <property type="match status" value="1"/>
</dbReference>
<gene>
    <name evidence="1" type="ORF">AB3G34_00920</name>
</gene>
<reference evidence="1" key="1">
    <citation type="submission" date="2024-07" db="EMBL/GenBank/DDBJ databases">
        <authorList>
            <person name="Biller S.J."/>
        </authorList>
    </citation>
    <scope>NUCLEOTIDE SEQUENCE</scope>
    <source>
        <strain evidence="1">WC2409</strain>
    </source>
</reference>